<evidence type="ECO:0000256" key="2">
    <source>
        <dbReference type="ARBA" id="ARBA00022837"/>
    </source>
</evidence>
<dbReference type="SUPFAM" id="SSF49785">
    <property type="entry name" value="Galactose-binding domain-like"/>
    <property type="match status" value="1"/>
</dbReference>
<dbReference type="Pfam" id="PF07587">
    <property type="entry name" value="PSD1"/>
    <property type="match status" value="1"/>
</dbReference>
<comment type="caution">
    <text evidence="5">The sequence shown here is derived from an EMBL/GenBank/DDBJ whole genome shotgun (WGS) entry which is preliminary data.</text>
</comment>
<dbReference type="Pfam" id="PF22633">
    <property type="entry name" value="F5_F8_type_C_2"/>
    <property type="match status" value="1"/>
</dbReference>
<reference evidence="5 6" key="1">
    <citation type="submission" date="2019-02" db="EMBL/GenBank/DDBJ databases">
        <title>Deep-cultivation of Planctomycetes and their phenomic and genomic characterization uncovers novel biology.</title>
        <authorList>
            <person name="Wiegand S."/>
            <person name="Jogler M."/>
            <person name="Boedeker C."/>
            <person name="Pinto D."/>
            <person name="Vollmers J."/>
            <person name="Rivas-Marin E."/>
            <person name="Kohn T."/>
            <person name="Peeters S.H."/>
            <person name="Heuer A."/>
            <person name="Rast P."/>
            <person name="Oberbeckmann S."/>
            <person name="Bunk B."/>
            <person name="Jeske O."/>
            <person name="Meyerdierks A."/>
            <person name="Storesund J.E."/>
            <person name="Kallscheuer N."/>
            <person name="Luecker S."/>
            <person name="Lage O.M."/>
            <person name="Pohl T."/>
            <person name="Merkel B.J."/>
            <person name="Hornburger P."/>
            <person name="Mueller R.-W."/>
            <person name="Bruemmer F."/>
            <person name="Labrenz M."/>
            <person name="Spormann A.M."/>
            <person name="Op Den Camp H."/>
            <person name="Overmann J."/>
            <person name="Amann R."/>
            <person name="Jetten M.S.M."/>
            <person name="Mascher T."/>
            <person name="Medema M.H."/>
            <person name="Devos D.P."/>
            <person name="Kaster A.-K."/>
            <person name="Ovreas L."/>
            <person name="Rohde M."/>
            <person name="Galperin M.Y."/>
            <person name="Jogler C."/>
        </authorList>
    </citation>
    <scope>NUCLEOTIDE SEQUENCE [LARGE SCALE GENOMIC DNA]</scope>
    <source>
        <strain evidence="5 6">Pan54</strain>
    </source>
</reference>
<dbReference type="Pfam" id="PF07583">
    <property type="entry name" value="PSCyt2"/>
    <property type="match status" value="1"/>
</dbReference>
<dbReference type="Proteomes" id="UP000316095">
    <property type="component" value="Unassembled WGS sequence"/>
</dbReference>
<dbReference type="GO" id="GO:0046872">
    <property type="term" value="F:metal ion binding"/>
    <property type="evidence" value="ECO:0007669"/>
    <property type="project" value="UniProtKB-KW"/>
</dbReference>
<keyword evidence="6" id="KW-1185">Reference proteome</keyword>
<dbReference type="InterPro" id="IPR022655">
    <property type="entry name" value="DUF1553"/>
</dbReference>
<organism evidence="5 6">
    <name type="scientific">Rubinisphaera italica</name>
    <dbReference type="NCBI Taxonomy" id="2527969"/>
    <lineage>
        <taxon>Bacteria</taxon>
        <taxon>Pseudomonadati</taxon>
        <taxon>Planctomycetota</taxon>
        <taxon>Planctomycetia</taxon>
        <taxon>Planctomycetales</taxon>
        <taxon>Planctomycetaceae</taxon>
        <taxon>Rubinisphaera</taxon>
    </lineage>
</organism>
<dbReference type="InterPro" id="IPR008979">
    <property type="entry name" value="Galactose-bd-like_sf"/>
</dbReference>
<dbReference type="AlphaFoldDB" id="A0A5C5XJM5"/>
<dbReference type="SMART" id="SM00607">
    <property type="entry name" value="FTP"/>
    <property type="match status" value="1"/>
</dbReference>
<dbReference type="PANTHER" id="PTHR35889">
    <property type="entry name" value="CYCLOINULO-OLIGOSACCHARIDE FRUCTANOTRANSFERASE-RELATED"/>
    <property type="match status" value="1"/>
</dbReference>
<evidence type="ECO:0000256" key="1">
    <source>
        <dbReference type="ARBA" id="ARBA00022723"/>
    </source>
</evidence>
<gene>
    <name evidence="5" type="ORF">Pan54_30560</name>
</gene>
<accession>A0A5C5XJM5</accession>
<evidence type="ECO:0000313" key="5">
    <source>
        <dbReference type="EMBL" id="TWT62315.1"/>
    </source>
</evidence>
<dbReference type="Gene3D" id="2.60.120.260">
    <property type="entry name" value="Galactose-binding domain-like"/>
    <property type="match status" value="1"/>
</dbReference>
<dbReference type="EMBL" id="SJPG01000001">
    <property type="protein sequence ID" value="TWT62315.1"/>
    <property type="molecule type" value="Genomic_DNA"/>
</dbReference>
<dbReference type="InterPro" id="IPR011429">
    <property type="entry name" value="Cyt_c_Planctomycete-type"/>
</dbReference>
<dbReference type="InterPro" id="IPR011444">
    <property type="entry name" value="DUF1549"/>
</dbReference>
<sequence>MSSCLPEFMPHVPSELNSGSCDHSMKSQVHIFLTCLFLIFAAPGMGLAEDSKPIDFTTQIRPILSNKCFHCHGPDEAERYGGLRLDTKAGALGETDSGLPAIVEGSLEESELYRRITSSDESERMPPPESGVVLDQKSIDLIRRWIKQGGEYAGHWAYQQPQRPELPKVEQTDWPRNEIDYFILQRLEQEGLKPQAVAEKTALIRRLTLDLTGLPPTPEEVHAFLLNENSDAYEQVVDELLSRPTFGEHWARMWLDLARYADSAGYADDPSRTIWAFRDYVIKSLNENKPFDLFTKEQLAGDLFPDPTDEQLIATAFHRNTLTNNEGGTIDEEFRNAAIIDRVNTTFAVWMGTTMACAQCHTHKYDPISQREYFQLFAIFNNTEDADKRDESPLLQYYTPEQKQQQIEWKQQIEELKKTLQTPTPALRDELAQWESRLSKPLELTPLAVTEFTAESKTSGELTPDHAVLVPEAHETDRYTLKLQPAKATVEKYYALQLQTLPLETLPGQGAGHANGNFVVTDLKATINSAGSQSANGRYVRVEMPGNEKLLSLAEVQVLSGAQNIAKNGKATQSSTDYNGLPERAIDGNTNGDYAVNSTTHTTVSKDPWWEVDLTSAQPIDQIVIWNRTDNNLHTRLKDFRISVLDADRNVVWQQMESDSPNPSKSYDISGDRTVVFSSALADYSQSGFDPAGVIDSPVNHETGWAVAGQASQAHQLTLISSAPFELKENEFLTVTIDQKSKYAQHTLGHFRLQLISDPRTSELAGLPTEILALVQKTGDERTTAEEKQLTEYFLANVAPGLKAERKQLSKLENQLKNMKPTTTVPVMQQLPEEKHRKSHIQIRGNYTSLGDEVQEGLPDLIQVPMESEQPSRLELAEWLVHPENPLTARVIANRYWEKLFGIGLVSTSEEFGSQGELPSHPELLDWMATELHRLNWDSKAFIKTLVMSAAYRQSSRSTPELLEIDPDNRLVSRGPRFRLSAEMVRDQALFVSGLLSEKMFGPPVNPPQPDIGLKAAFGGGIDWKTSSGEDRYRRALYTTWRRSNPYPSMAAFDAPNRETCIVRRDRTNTPLQAFVTLNDPVYVEAAQALGRRMQEQSDEGISEKIAFGFELCTSRKPTHLETNRLVSLYQTAQEEYAKTPEEALKLATDPLGPLPEGASPAEFAAWTLVGNVLLNLDEILMKP</sequence>
<dbReference type="PANTHER" id="PTHR35889:SF3">
    <property type="entry name" value="F-BOX DOMAIN-CONTAINING PROTEIN"/>
    <property type="match status" value="1"/>
</dbReference>
<keyword evidence="2" id="KW-0106">Calcium</keyword>
<feature type="domain" description="Fucolectin tachylectin-4 pentraxin-1" evidence="4">
    <location>
        <begin position="562"/>
        <end position="683"/>
    </location>
</feature>
<proteinExistence type="predicted"/>
<name>A0A5C5XJM5_9PLAN</name>
<evidence type="ECO:0000259" key="4">
    <source>
        <dbReference type="SMART" id="SM00607"/>
    </source>
</evidence>
<dbReference type="Pfam" id="PF07635">
    <property type="entry name" value="PSCyt1"/>
    <property type="match status" value="1"/>
</dbReference>
<evidence type="ECO:0000313" key="6">
    <source>
        <dbReference type="Proteomes" id="UP000316095"/>
    </source>
</evidence>
<protein>
    <submittedName>
        <fullName evidence="5">Planctomycete cytochrome C</fullName>
    </submittedName>
</protein>
<keyword evidence="3" id="KW-1015">Disulfide bond</keyword>
<keyword evidence="1" id="KW-0479">Metal-binding</keyword>
<evidence type="ECO:0000256" key="3">
    <source>
        <dbReference type="ARBA" id="ARBA00023157"/>
    </source>
</evidence>
<dbReference type="InterPro" id="IPR006585">
    <property type="entry name" value="FTP1"/>
</dbReference>